<sequence length="45" mass="5312">MRLFPLNRLFLHPEFKYKNKDEIDTGRRSVVKHCMVLLFCSNSAG</sequence>
<name>G8UP25_TANFA</name>
<reference evidence="2" key="1">
    <citation type="submission" date="2011-12" db="EMBL/GenBank/DDBJ databases">
        <title>Complete sequence of Tannerella forsythia ATCC 43037.</title>
        <authorList>
            <person name="Dewhirst F."/>
            <person name="Tanner A."/>
            <person name="Izard J."/>
            <person name="Brinkac L."/>
            <person name="Durkin A.S."/>
            <person name="Hostetler J."/>
            <person name="Shetty J."/>
            <person name="Torralba M."/>
            <person name="Gill S."/>
            <person name="Nelson K."/>
        </authorList>
    </citation>
    <scope>NUCLEOTIDE SEQUENCE [LARGE SCALE GENOMIC DNA]</scope>
    <source>
        <strain evidence="2">ATCC 43037 / JCM 10827 / CCUG 33226 / KCTC 5666 / FDC 338</strain>
    </source>
</reference>
<evidence type="ECO:0000313" key="1">
    <source>
        <dbReference type="EMBL" id="AEW22193.1"/>
    </source>
</evidence>
<protein>
    <submittedName>
        <fullName evidence="1">Uncharacterized protein</fullName>
    </submittedName>
</protein>
<accession>G8UP25</accession>
<dbReference type="EMBL" id="CP003191">
    <property type="protein sequence ID" value="AEW22193.1"/>
    <property type="molecule type" value="Genomic_DNA"/>
</dbReference>
<dbReference type="Proteomes" id="UP000005436">
    <property type="component" value="Chromosome"/>
</dbReference>
<organism evidence="1 2">
    <name type="scientific">Tannerella forsythia (strain ATCC 43037 / JCM 10827 / CCUG 21028 A / KCTC 5666 / FDC 338)</name>
    <name type="common">Bacteroides forsythus</name>
    <dbReference type="NCBI Taxonomy" id="203275"/>
    <lineage>
        <taxon>Bacteria</taxon>
        <taxon>Pseudomonadati</taxon>
        <taxon>Bacteroidota</taxon>
        <taxon>Bacteroidia</taxon>
        <taxon>Bacteroidales</taxon>
        <taxon>Tannerellaceae</taxon>
        <taxon>Tannerella</taxon>
    </lineage>
</organism>
<dbReference type="STRING" id="203275.BFO_0873"/>
<evidence type="ECO:0000313" key="2">
    <source>
        <dbReference type="Proteomes" id="UP000005436"/>
    </source>
</evidence>
<dbReference type="KEGG" id="tfo:BFO_0873"/>
<keyword evidence="2" id="KW-1185">Reference proteome</keyword>
<dbReference type="AlphaFoldDB" id="G8UP25"/>
<dbReference type="PATRIC" id="fig|203275.8.peg.777"/>
<proteinExistence type="predicted"/>
<gene>
    <name evidence="1" type="ordered locus">BFO_0873</name>
</gene>
<dbReference type="HOGENOM" id="CLU_3297740_0_0_10"/>